<sequence length="173" mass="16817">MASSSSSSSNVTLLTSSWLSCAPATYTTTYTITKQTACPTSAWVATYTVTEVCTGNPANFTTPAVPSGFVVSTVTCGSCATPTMTITCPSPAPTGSGTGNGNGNGNGNGVTQSGPQPSEMTPAMTPGSQAPPPPAMTTKPGPGTGYVTAGAPSLKHGLLLALGIAAAALGVVA</sequence>
<evidence type="ECO:0000313" key="2">
    <source>
        <dbReference type="EMBL" id="KAK2072244.1"/>
    </source>
</evidence>
<feature type="compositionally biased region" description="Polar residues" evidence="1">
    <location>
        <begin position="110"/>
        <end position="119"/>
    </location>
</feature>
<organism evidence="2 3">
    <name type="scientific">Phyllachora maydis</name>
    <dbReference type="NCBI Taxonomy" id="1825666"/>
    <lineage>
        <taxon>Eukaryota</taxon>
        <taxon>Fungi</taxon>
        <taxon>Dikarya</taxon>
        <taxon>Ascomycota</taxon>
        <taxon>Pezizomycotina</taxon>
        <taxon>Sordariomycetes</taxon>
        <taxon>Sordariomycetidae</taxon>
        <taxon>Phyllachorales</taxon>
        <taxon>Phyllachoraceae</taxon>
        <taxon>Phyllachora</taxon>
    </lineage>
</organism>
<dbReference type="EMBL" id="JAQQPM010000006">
    <property type="protein sequence ID" value="KAK2072244.1"/>
    <property type="molecule type" value="Genomic_DNA"/>
</dbReference>
<evidence type="ECO:0000256" key="1">
    <source>
        <dbReference type="SAM" id="MobiDB-lite"/>
    </source>
</evidence>
<evidence type="ECO:0000313" key="3">
    <source>
        <dbReference type="Proteomes" id="UP001217918"/>
    </source>
</evidence>
<dbReference type="Proteomes" id="UP001217918">
    <property type="component" value="Unassembled WGS sequence"/>
</dbReference>
<gene>
    <name evidence="2" type="ORF">P8C59_006612</name>
</gene>
<comment type="caution">
    <text evidence="2">The sequence shown here is derived from an EMBL/GenBank/DDBJ whole genome shotgun (WGS) entry which is preliminary data.</text>
</comment>
<keyword evidence="3" id="KW-1185">Reference proteome</keyword>
<feature type="compositionally biased region" description="Gly residues" evidence="1">
    <location>
        <begin position="96"/>
        <end position="108"/>
    </location>
</feature>
<dbReference type="AlphaFoldDB" id="A0AAD9I6N6"/>
<feature type="region of interest" description="Disordered" evidence="1">
    <location>
        <begin position="91"/>
        <end position="144"/>
    </location>
</feature>
<protein>
    <submittedName>
        <fullName evidence="2">Uncharacterized protein</fullName>
    </submittedName>
</protein>
<name>A0AAD9I6N6_9PEZI</name>
<reference evidence="2" key="1">
    <citation type="journal article" date="2023" name="Mol. Plant Microbe Interact.">
        <title>Elucidating the Obligate Nature and Biological Capacity of an Invasive Fungal Corn Pathogen.</title>
        <authorList>
            <person name="MacCready J.S."/>
            <person name="Roggenkamp E.M."/>
            <person name="Gdanetz K."/>
            <person name="Chilvers M.I."/>
        </authorList>
    </citation>
    <scope>NUCLEOTIDE SEQUENCE</scope>
    <source>
        <strain evidence="2">PM02</strain>
    </source>
</reference>
<proteinExistence type="predicted"/>
<accession>A0AAD9I6N6</accession>